<keyword evidence="2" id="KW-0378">Hydrolase</keyword>
<evidence type="ECO:0000259" key="4">
    <source>
        <dbReference type="Pfam" id="PF02872"/>
    </source>
</evidence>
<dbReference type="PANTHER" id="PTHR11575">
    <property type="entry name" value="5'-NUCLEOTIDASE-RELATED"/>
    <property type="match status" value="1"/>
</dbReference>
<protein>
    <submittedName>
        <fullName evidence="5">Bifunctional metallophosphatase/5'-nucleotidase</fullName>
    </submittedName>
</protein>
<feature type="signal peptide" evidence="2">
    <location>
        <begin position="1"/>
        <end position="34"/>
    </location>
</feature>
<dbReference type="PANTHER" id="PTHR11575:SF24">
    <property type="entry name" value="5'-NUCLEOTIDASE"/>
    <property type="match status" value="1"/>
</dbReference>
<dbReference type="SUPFAM" id="SSF55816">
    <property type="entry name" value="5'-nucleotidase (syn. UDP-sugar hydrolase), C-terminal domain"/>
    <property type="match status" value="1"/>
</dbReference>
<dbReference type="Pfam" id="PF02872">
    <property type="entry name" value="5_nucleotid_C"/>
    <property type="match status" value="1"/>
</dbReference>
<dbReference type="SUPFAM" id="SSF56300">
    <property type="entry name" value="Metallo-dependent phosphatases"/>
    <property type="match status" value="1"/>
</dbReference>
<dbReference type="Pfam" id="PF00149">
    <property type="entry name" value="Metallophos"/>
    <property type="match status" value="1"/>
</dbReference>
<feature type="domain" description="Calcineurin-like phosphoesterase" evidence="3">
    <location>
        <begin position="54"/>
        <end position="327"/>
    </location>
</feature>
<organism evidence="5 6">
    <name type="scientific">Kineosporia mesophila</name>
    <dbReference type="NCBI Taxonomy" id="566012"/>
    <lineage>
        <taxon>Bacteria</taxon>
        <taxon>Bacillati</taxon>
        <taxon>Actinomycetota</taxon>
        <taxon>Actinomycetes</taxon>
        <taxon>Kineosporiales</taxon>
        <taxon>Kineosporiaceae</taxon>
        <taxon>Kineosporia</taxon>
    </lineage>
</organism>
<comment type="caution">
    <text evidence="5">The sequence shown here is derived from an EMBL/GenBank/DDBJ whole genome shotgun (WGS) entry which is preliminary data.</text>
</comment>
<dbReference type="EMBL" id="BAAAZO010000003">
    <property type="protein sequence ID" value="GAA3607081.1"/>
    <property type="molecule type" value="Genomic_DNA"/>
</dbReference>
<evidence type="ECO:0000256" key="2">
    <source>
        <dbReference type="RuleBase" id="RU362119"/>
    </source>
</evidence>
<dbReference type="Gene3D" id="3.60.21.10">
    <property type="match status" value="1"/>
</dbReference>
<keyword evidence="1 2" id="KW-0732">Signal</keyword>
<dbReference type="PRINTS" id="PR01607">
    <property type="entry name" value="APYRASEFAMLY"/>
</dbReference>
<gene>
    <name evidence="5" type="ORF">GCM10022223_23800</name>
</gene>
<evidence type="ECO:0000256" key="1">
    <source>
        <dbReference type="ARBA" id="ARBA00022729"/>
    </source>
</evidence>
<dbReference type="InterPro" id="IPR036907">
    <property type="entry name" value="5'-Nucleotdase_C_sf"/>
</dbReference>
<dbReference type="Proteomes" id="UP001501074">
    <property type="component" value="Unassembled WGS sequence"/>
</dbReference>
<name>A0ABP6ZHD0_9ACTN</name>
<feature type="chain" id="PRO_5045003270" evidence="2">
    <location>
        <begin position="35"/>
        <end position="615"/>
    </location>
</feature>
<dbReference type="Gene3D" id="3.90.780.10">
    <property type="entry name" value="5'-Nucleotidase, C-terminal domain"/>
    <property type="match status" value="1"/>
</dbReference>
<dbReference type="PROSITE" id="PS51318">
    <property type="entry name" value="TAT"/>
    <property type="match status" value="1"/>
</dbReference>
<dbReference type="InterPro" id="IPR008334">
    <property type="entry name" value="5'-Nucleotdase_C"/>
</dbReference>
<sequence>MKPLIKRRGGLTAAVAASTVAAALFALPSSPAQASDAAAAKSKPKADKTVDLQILSFNDYHGNLEPPTGTDGTVTTKAGSVLAGGAEYLTNELRTLRKGQKNTLTVAAGDLIGASPSMSGLFKDEPSIETLNNMGVDVSSVGNHEFDEGVTELLRMQYGGCHPTEGCFDDDGYSGADFQYLAANVEYKDGVKVTKPKKAKNYGKWFKARTGRTVLPPTSIKKVDGIKVGFIGMTLEGTTELVAPAGVKDVQFNDEVVSANLAAKDLRKKGVEAIVVLLHEGGIPPTGATYDYDCNSGSAAGISGPIVNIAKTLDSSIDLVVTGHTHNSYNCNIPDPKGNPRLVTSDLSYGRTVTETDLKLSKKTKDVIRTQVTSKNVLVDRDQTKAADQTKVIAKWKALAAPISNKVIGEITADIKRSVSRDGESSLGDLIADAQLSATKAAGDGGSQVAFMNPGGVRTDLTYANGPANEGDGKVTYGESFTVQPFGNLLVSMDVTGAQIDTMLEQQWTTQTDGSIKFLHMGVSDGFTYSYSKSAAVGSKVNASSIKLNGTVINPTSTYRITVNSFLADGGDGFLVLKDGTNRIGGGVDLDAFNAYLTANSPVTGPTPNRVTALD</sequence>
<comment type="similarity">
    <text evidence="2">Belongs to the 5'-nucleotidase family.</text>
</comment>
<evidence type="ECO:0000313" key="6">
    <source>
        <dbReference type="Proteomes" id="UP001501074"/>
    </source>
</evidence>
<accession>A0ABP6ZHD0</accession>
<dbReference type="InterPro" id="IPR004843">
    <property type="entry name" value="Calcineurin-like_PHP"/>
</dbReference>
<keyword evidence="6" id="KW-1185">Reference proteome</keyword>
<proteinExistence type="inferred from homology"/>
<dbReference type="InterPro" id="IPR006179">
    <property type="entry name" value="5_nucleotidase/apyrase"/>
</dbReference>
<feature type="domain" description="5'-Nucleotidase C-terminal" evidence="4">
    <location>
        <begin position="407"/>
        <end position="578"/>
    </location>
</feature>
<reference evidence="6" key="1">
    <citation type="journal article" date="2019" name="Int. J. Syst. Evol. Microbiol.">
        <title>The Global Catalogue of Microorganisms (GCM) 10K type strain sequencing project: providing services to taxonomists for standard genome sequencing and annotation.</title>
        <authorList>
            <consortium name="The Broad Institute Genomics Platform"/>
            <consortium name="The Broad Institute Genome Sequencing Center for Infectious Disease"/>
            <person name="Wu L."/>
            <person name="Ma J."/>
        </authorList>
    </citation>
    <scope>NUCLEOTIDE SEQUENCE [LARGE SCALE GENOMIC DNA]</scope>
    <source>
        <strain evidence="6">JCM 16902</strain>
    </source>
</reference>
<dbReference type="InterPro" id="IPR006311">
    <property type="entry name" value="TAT_signal"/>
</dbReference>
<evidence type="ECO:0000259" key="3">
    <source>
        <dbReference type="Pfam" id="PF00149"/>
    </source>
</evidence>
<keyword evidence="2" id="KW-0547">Nucleotide-binding</keyword>
<dbReference type="RefSeq" id="WP_231488287.1">
    <property type="nucleotide sequence ID" value="NZ_BAAAZO010000003.1"/>
</dbReference>
<evidence type="ECO:0000313" key="5">
    <source>
        <dbReference type="EMBL" id="GAA3607081.1"/>
    </source>
</evidence>
<dbReference type="InterPro" id="IPR029052">
    <property type="entry name" value="Metallo-depent_PP-like"/>
</dbReference>